<reference evidence="2 3" key="1">
    <citation type="submission" date="2009-11" db="EMBL/GenBank/DDBJ databases">
        <authorList>
            <person name="Weinstock G."/>
            <person name="Sodergren E."/>
            <person name="Clifton S."/>
            <person name="Fulton L."/>
            <person name="Fulton B."/>
            <person name="Courtney L."/>
            <person name="Fronick C."/>
            <person name="Harrison M."/>
            <person name="Strong C."/>
            <person name="Farmer C."/>
            <person name="Delahaunty K."/>
            <person name="Markovic C."/>
            <person name="Hall O."/>
            <person name="Minx P."/>
            <person name="Tomlinson C."/>
            <person name="Mitreva M."/>
            <person name="Nelson J."/>
            <person name="Hou S."/>
            <person name="Wollam A."/>
            <person name="Pepin K.H."/>
            <person name="Johnson M."/>
            <person name="Bhonagiri V."/>
            <person name="Nash W.E."/>
            <person name="Warren W."/>
            <person name="Chinwalla A."/>
            <person name="Mardis E.R."/>
            <person name="Wilson R.K."/>
        </authorList>
    </citation>
    <scope>NUCLEOTIDE SEQUENCE [LARGE SCALE GENOMIC DNA]</scope>
    <source>
        <strain evidence="2 3">DSM 20093</strain>
    </source>
</reference>
<comment type="caution">
    <text evidence="2">The sequence shown here is derived from an EMBL/GenBank/DDBJ whole genome shotgun (WGS) entry which is preliminary data.</text>
</comment>
<dbReference type="STRING" id="561180.BIFGAL_04385"/>
<name>D1NWX8_9BIFI</name>
<feature type="compositionally biased region" description="Polar residues" evidence="1">
    <location>
        <begin position="1"/>
        <end position="16"/>
    </location>
</feature>
<evidence type="ECO:0000313" key="2">
    <source>
        <dbReference type="EMBL" id="EFA22109.1"/>
    </source>
</evidence>
<dbReference type="Proteomes" id="UP000003656">
    <property type="component" value="Unassembled WGS sequence"/>
</dbReference>
<gene>
    <name evidence="2" type="ORF">BIFGAL_04385</name>
</gene>
<dbReference type="AlphaFoldDB" id="D1NWX8"/>
<organism evidence="2 3">
    <name type="scientific">Bifidobacterium gallicum DSM 20093 = LMG 11596</name>
    <dbReference type="NCBI Taxonomy" id="561180"/>
    <lineage>
        <taxon>Bacteria</taxon>
        <taxon>Bacillati</taxon>
        <taxon>Actinomycetota</taxon>
        <taxon>Actinomycetes</taxon>
        <taxon>Bifidobacteriales</taxon>
        <taxon>Bifidobacteriaceae</taxon>
        <taxon>Bifidobacterium</taxon>
    </lineage>
</organism>
<accession>D1NWX8</accession>
<proteinExistence type="predicted"/>
<dbReference type="EMBL" id="ABXB03000007">
    <property type="protein sequence ID" value="EFA22109.1"/>
    <property type="molecule type" value="Genomic_DNA"/>
</dbReference>
<evidence type="ECO:0000313" key="3">
    <source>
        <dbReference type="Proteomes" id="UP000003656"/>
    </source>
</evidence>
<feature type="region of interest" description="Disordered" evidence="1">
    <location>
        <begin position="1"/>
        <end position="40"/>
    </location>
</feature>
<evidence type="ECO:0000256" key="1">
    <source>
        <dbReference type="SAM" id="MobiDB-lite"/>
    </source>
</evidence>
<protein>
    <submittedName>
        <fullName evidence="2">Uncharacterized protein</fullName>
    </submittedName>
</protein>
<sequence>MQSAAYITHSPTVPSRHNQKNPRMRHENTHARVHTGQLVN</sequence>